<evidence type="ECO:0000256" key="3">
    <source>
        <dbReference type="ARBA" id="ARBA00004236"/>
    </source>
</evidence>
<dbReference type="PANTHER" id="PTHR23085">
    <property type="entry name" value="GH28348P"/>
    <property type="match status" value="1"/>
</dbReference>
<keyword evidence="13" id="KW-1185">Reference proteome</keyword>
<evidence type="ECO:0000256" key="5">
    <source>
        <dbReference type="ARBA" id="ARBA00022475"/>
    </source>
</evidence>
<keyword evidence="9" id="KW-1133">Transmembrane helix</keyword>
<dbReference type="STRING" id="387005.A0A183HLF6"/>
<evidence type="ECO:0000256" key="7">
    <source>
        <dbReference type="ARBA" id="ARBA00022737"/>
    </source>
</evidence>
<accession>A0A183HLF6</accession>
<dbReference type="EMBL" id="UZAJ01009294">
    <property type="protein sequence ID" value="VDO55079.1"/>
    <property type="molecule type" value="Genomic_DNA"/>
</dbReference>
<dbReference type="SMART" id="SM00698">
    <property type="entry name" value="MORN"/>
    <property type="match status" value="2"/>
</dbReference>
<evidence type="ECO:0000313" key="14">
    <source>
        <dbReference type="WBParaSite" id="OFLC_0000831701-mRNA-1"/>
    </source>
</evidence>
<name>A0A183HLF6_9BILA</name>
<protein>
    <submittedName>
        <fullName evidence="14">Junctophilin-1</fullName>
    </submittedName>
</protein>
<evidence type="ECO:0000256" key="9">
    <source>
        <dbReference type="ARBA" id="ARBA00022989"/>
    </source>
</evidence>
<dbReference type="GO" id="GO:0005886">
    <property type="term" value="C:plasma membrane"/>
    <property type="evidence" value="ECO:0007669"/>
    <property type="project" value="UniProtKB-SubCell"/>
</dbReference>
<gene>
    <name evidence="12" type="ORF">OFLC_LOCUS8317</name>
</gene>
<dbReference type="SUPFAM" id="SSF82185">
    <property type="entry name" value="Histone H3 K4-specific methyltransferase SET7/9 N-terminal domain"/>
    <property type="match status" value="1"/>
</dbReference>
<dbReference type="WBParaSite" id="OFLC_0000831701-mRNA-1">
    <property type="protein sequence ID" value="OFLC_0000831701-mRNA-1"/>
    <property type="gene ID" value="OFLC_0000831701"/>
</dbReference>
<evidence type="ECO:0000256" key="10">
    <source>
        <dbReference type="ARBA" id="ARBA00023136"/>
    </source>
</evidence>
<sequence>MSMDETDENRGGFVLKACSKAPTRRRSLSERSLAVKRTILSGLRIKKQHSTGDIHQHVTTGSLRSSGSTVSCASDESEHRQGRENLIVTQEDQIEPSTTEVYKGEWKNDKRCGFGVGERSDGLKYEGEWFNNQKCGYGITTFSDGR</sequence>
<comment type="similarity">
    <text evidence="4">Belongs to the junctophilin family.</text>
</comment>
<dbReference type="Gene3D" id="2.20.110.10">
    <property type="entry name" value="Histone H3 K4-specific methyltransferase SET7/9 N-terminal domain"/>
    <property type="match status" value="1"/>
</dbReference>
<evidence type="ECO:0000256" key="4">
    <source>
        <dbReference type="ARBA" id="ARBA00008599"/>
    </source>
</evidence>
<dbReference type="GO" id="GO:0005789">
    <property type="term" value="C:endoplasmic reticulum membrane"/>
    <property type="evidence" value="ECO:0007669"/>
    <property type="project" value="UniProtKB-SubCell"/>
</dbReference>
<organism evidence="14">
    <name type="scientific">Onchocerca flexuosa</name>
    <dbReference type="NCBI Taxonomy" id="387005"/>
    <lineage>
        <taxon>Eukaryota</taxon>
        <taxon>Metazoa</taxon>
        <taxon>Ecdysozoa</taxon>
        <taxon>Nematoda</taxon>
        <taxon>Chromadorea</taxon>
        <taxon>Rhabditida</taxon>
        <taxon>Spirurina</taxon>
        <taxon>Spiruromorpha</taxon>
        <taxon>Filarioidea</taxon>
        <taxon>Onchocercidae</taxon>
        <taxon>Onchocerca</taxon>
    </lineage>
</organism>
<dbReference type="GO" id="GO:0030314">
    <property type="term" value="C:junctional membrane complex"/>
    <property type="evidence" value="ECO:0007669"/>
    <property type="project" value="InterPro"/>
</dbReference>
<evidence type="ECO:0000256" key="11">
    <source>
        <dbReference type="SAM" id="MobiDB-lite"/>
    </source>
</evidence>
<dbReference type="AlphaFoldDB" id="A0A183HLF6"/>
<comment type="subcellular location">
    <subcellularLocation>
        <location evidence="3">Cell membrane</location>
    </subcellularLocation>
    <subcellularLocation>
        <location evidence="2">Endomembrane system</location>
        <topology evidence="2">Peripheral membrane protein</topology>
    </subcellularLocation>
    <subcellularLocation>
        <location evidence="1">Endoplasmic reticulum membrane</location>
        <topology evidence="1">Single-pass type IV membrane protein</topology>
    </subcellularLocation>
</comment>
<keyword evidence="7" id="KW-0677">Repeat</keyword>
<keyword evidence="10" id="KW-0472">Membrane</keyword>
<dbReference type="Proteomes" id="UP000267606">
    <property type="component" value="Unassembled WGS sequence"/>
</dbReference>
<evidence type="ECO:0000256" key="6">
    <source>
        <dbReference type="ARBA" id="ARBA00022692"/>
    </source>
</evidence>
<keyword evidence="6" id="KW-0812">Transmembrane</keyword>
<evidence type="ECO:0000256" key="1">
    <source>
        <dbReference type="ARBA" id="ARBA00004163"/>
    </source>
</evidence>
<dbReference type="Pfam" id="PF02493">
    <property type="entry name" value="MORN"/>
    <property type="match status" value="2"/>
</dbReference>
<evidence type="ECO:0000256" key="8">
    <source>
        <dbReference type="ARBA" id="ARBA00022824"/>
    </source>
</evidence>
<feature type="compositionally biased region" description="Polar residues" evidence="11">
    <location>
        <begin position="57"/>
        <end position="74"/>
    </location>
</feature>
<proteinExistence type="inferred from homology"/>
<evidence type="ECO:0000313" key="13">
    <source>
        <dbReference type="Proteomes" id="UP000267606"/>
    </source>
</evidence>
<keyword evidence="8" id="KW-0256">Endoplasmic reticulum</keyword>
<reference evidence="14" key="1">
    <citation type="submission" date="2016-06" db="UniProtKB">
        <authorList>
            <consortium name="WormBaseParasite"/>
        </authorList>
    </citation>
    <scope>IDENTIFICATION</scope>
</reference>
<keyword evidence="5" id="KW-1003">Cell membrane</keyword>
<dbReference type="InterPro" id="IPR003409">
    <property type="entry name" value="MORN"/>
</dbReference>
<dbReference type="InterPro" id="IPR017191">
    <property type="entry name" value="Junctophilin"/>
</dbReference>
<feature type="region of interest" description="Disordered" evidence="11">
    <location>
        <begin position="50"/>
        <end position="81"/>
    </location>
</feature>
<evidence type="ECO:0000256" key="2">
    <source>
        <dbReference type="ARBA" id="ARBA00004184"/>
    </source>
</evidence>
<evidence type="ECO:0000313" key="12">
    <source>
        <dbReference type="EMBL" id="VDO55079.1"/>
    </source>
</evidence>
<dbReference type="PANTHER" id="PTHR23085:SF16">
    <property type="entry name" value="GH28348P"/>
    <property type="match status" value="1"/>
</dbReference>
<reference evidence="12 13" key="2">
    <citation type="submission" date="2018-11" db="EMBL/GenBank/DDBJ databases">
        <authorList>
            <consortium name="Pathogen Informatics"/>
        </authorList>
    </citation>
    <scope>NUCLEOTIDE SEQUENCE [LARGE SCALE GENOMIC DNA]</scope>
</reference>